<dbReference type="AlphaFoldDB" id="A0A438EDL7"/>
<evidence type="ECO:0000256" key="1">
    <source>
        <dbReference type="ARBA" id="ARBA00004123"/>
    </source>
</evidence>
<comment type="caution">
    <text evidence="12">The sequence shown here is derived from an EMBL/GenBank/DDBJ whole genome shotgun (WGS) entry which is preliminary data.</text>
</comment>
<feature type="active site" description="Nucleophile" evidence="9">
    <location>
        <position position="277"/>
    </location>
</feature>
<dbReference type="FunFam" id="3.30.870.10:FF:000031">
    <property type="entry name" value="Tyrosyl-DNA phosphodiesterase 1"/>
    <property type="match status" value="1"/>
</dbReference>
<evidence type="ECO:0000256" key="11">
    <source>
        <dbReference type="PIRSR" id="PIRSR610347-3"/>
    </source>
</evidence>
<dbReference type="Proteomes" id="UP000288805">
    <property type="component" value="Unassembled WGS sequence"/>
</dbReference>
<name>A0A438EDL7_VITVI</name>
<evidence type="ECO:0000256" key="4">
    <source>
        <dbReference type="ARBA" id="ARBA00022763"/>
    </source>
</evidence>
<evidence type="ECO:0000256" key="6">
    <source>
        <dbReference type="ARBA" id="ARBA00022839"/>
    </source>
</evidence>
<dbReference type="CDD" id="cd09122">
    <property type="entry name" value="PLDc_Tdp1_1"/>
    <property type="match status" value="1"/>
</dbReference>
<dbReference type="GO" id="GO:0005634">
    <property type="term" value="C:nucleus"/>
    <property type="evidence" value="ECO:0007669"/>
    <property type="project" value="UniProtKB-SubCell"/>
</dbReference>
<keyword evidence="5" id="KW-0378">Hydrolase</keyword>
<keyword evidence="4" id="KW-0227">DNA damage</keyword>
<reference evidence="12 13" key="1">
    <citation type="journal article" date="2018" name="PLoS Genet.">
        <title>Population sequencing reveals clonal diversity and ancestral inbreeding in the grapevine cultivar Chardonnay.</title>
        <authorList>
            <person name="Roach M.J."/>
            <person name="Johnson D.L."/>
            <person name="Bohlmann J."/>
            <person name="van Vuuren H.J."/>
            <person name="Jones S.J."/>
            <person name="Pretorius I.S."/>
            <person name="Schmidt S.A."/>
            <person name="Borneman A.R."/>
        </authorList>
    </citation>
    <scope>NUCLEOTIDE SEQUENCE [LARGE SCALE GENOMIC DNA]</scope>
    <source>
        <strain evidence="13">cv. Chardonnay</strain>
        <tissue evidence="12">Leaf</tissue>
    </source>
</reference>
<sequence>MQSQFINVSISDWILGSTQSQSRRRHFNPKITHSHWRNVIGRNSISVSDKRLSRKHLTLIASGNGSVDAVVGIVGGDEPVVVASGNQRKKLRTGEKAVITNDDIIELILDITSLNMESNEVSLSRKRMRQVSEDEAFCKELQAEMENDVLVQERSLVTGKSGYSQASTASIPSSHMNSEAIRHFRGQRSNDQSLSSATLLVLLMWVCRVGDVLIAVLSNYMVDIDWLLSSCPTLAKIPHVLVIHGEGDGTLDHMKKNKPPNWILHKPPLPISFGTHHSKAMLLVYPRGVRVIVHTANLIYVDWNNKSQGLWMQDFPWKVQKELSKGCAFENDLIDYLSVLKWPEFTANLPALGSFNINSSFFKKFDYSNAVVRLIASVPGYHTGSNLKKWGHMKLCSVLQECIFDKEFQKSPLAYQFSSLGSLDEKWMTELASSMSSGSCDDKTPLGLGKPLIIWPTVEDVRCSLEGYAAGNAIPSPQKNVEKEFLKKYWAKWKATHTGRCRAMPHIKTYTRYNGQNLAWFLLTSANLSKAAWGALQKNNSQLMIRSYEVFVLELYTIGTVSEKSSFLSVLLGVLFLPSPINRGQGFSCTDNGSPSKNKCGLSENTKSQRTKLVTLTWEGNRSSDSSSEVIPLPVPYELPPKQYSSEDVPWSWDRRYYKKDVCGQVWPRHVQLYSSPDS</sequence>
<dbReference type="CDD" id="cd22671">
    <property type="entry name" value="FHA_APTX-like"/>
    <property type="match status" value="1"/>
</dbReference>
<dbReference type="GO" id="GO:0006281">
    <property type="term" value="P:DNA repair"/>
    <property type="evidence" value="ECO:0007669"/>
    <property type="project" value="UniProtKB-KW"/>
</dbReference>
<evidence type="ECO:0000256" key="8">
    <source>
        <dbReference type="ARBA" id="ARBA00023242"/>
    </source>
</evidence>
<dbReference type="Gene3D" id="3.30.870.10">
    <property type="entry name" value="Endonuclease Chain A"/>
    <property type="match status" value="2"/>
</dbReference>
<dbReference type="SUPFAM" id="SSF56024">
    <property type="entry name" value="Phospholipase D/nuclease"/>
    <property type="match status" value="2"/>
</dbReference>
<accession>A0A438EDL7</accession>
<comment type="subcellular location">
    <subcellularLocation>
        <location evidence="1">Nucleus</location>
    </subcellularLocation>
</comment>
<proteinExistence type="inferred from homology"/>
<evidence type="ECO:0000256" key="3">
    <source>
        <dbReference type="ARBA" id="ARBA00022722"/>
    </source>
</evidence>
<dbReference type="PANTHER" id="PTHR12415">
    <property type="entry name" value="TYROSYL-DNA PHOSPHODIESTERASE 1"/>
    <property type="match status" value="1"/>
</dbReference>
<keyword evidence="6" id="KW-0269">Exonuclease</keyword>
<dbReference type="InterPro" id="IPR010347">
    <property type="entry name" value="Tdp1"/>
</dbReference>
<evidence type="ECO:0000256" key="5">
    <source>
        <dbReference type="ARBA" id="ARBA00022801"/>
    </source>
</evidence>
<dbReference type="InterPro" id="IPR008984">
    <property type="entry name" value="SMAD_FHA_dom_sf"/>
</dbReference>
<evidence type="ECO:0000256" key="10">
    <source>
        <dbReference type="PIRSR" id="PIRSR610347-2"/>
    </source>
</evidence>
<dbReference type="PANTHER" id="PTHR12415:SF0">
    <property type="entry name" value="TYROSYL-DNA PHOSPHODIESTERASE 1"/>
    <property type="match status" value="1"/>
</dbReference>
<gene>
    <name evidence="12" type="primary">TDP1_2</name>
    <name evidence="12" type="ORF">CK203_068708</name>
</gene>
<keyword evidence="8" id="KW-0539">Nucleus</keyword>
<dbReference type="EMBL" id="QGNW01001308">
    <property type="protein sequence ID" value="RVW45926.1"/>
    <property type="molecule type" value="Genomic_DNA"/>
</dbReference>
<evidence type="ECO:0000313" key="12">
    <source>
        <dbReference type="EMBL" id="RVW45926.1"/>
    </source>
</evidence>
<dbReference type="GO" id="GO:0004527">
    <property type="term" value="F:exonuclease activity"/>
    <property type="evidence" value="ECO:0007669"/>
    <property type="project" value="UniProtKB-KW"/>
</dbReference>
<evidence type="ECO:0000256" key="9">
    <source>
        <dbReference type="PIRSR" id="PIRSR610347-1"/>
    </source>
</evidence>
<feature type="binding site" evidence="10">
    <location>
        <position position="508"/>
    </location>
    <ligand>
        <name>substrate</name>
    </ligand>
</feature>
<evidence type="ECO:0000313" key="13">
    <source>
        <dbReference type="Proteomes" id="UP000288805"/>
    </source>
</evidence>
<dbReference type="GO" id="GO:0008081">
    <property type="term" value="F:phosphoric diester hydrolase activity"/>
    <property type="evidence" value="ECO:0007669"/>
    <property type="project" value="InterPro"/>
</dbReference>
<comment type="similarity">
    <text evidence="2">Belongs to the tyrosyl-DNA phosphodiesterase family.</text>
</comment>
<feature type="binding site" evidence="10">
    <location>
        <position position="279"/>
    </location>
    <ligand>
        <name>substrate</name>
    </ligand>
</feature>
<organism evidence="12 13">
    <name type="scientific">Vitis vinifera</name>
    <name type="common">Grape</name>
    <dbReference type="NCBI Taxonomy" id="29760"/>
    <lineage>
        <taxon>Eukaryota</taxon>
        <taxon>Viridiplantae</taxon>
        <taxon>Streptophyta</taxon>
        <taxon>Embryophyta</taxon>
        <taxon>Tracheophyta</taxon>
        <taxon>Spermatophyta</taxon>
        <taxon>Magnoliopsida</taxon>
        <taxon>eudicotyledons</taxon>
        <taxon>Gunneridae</taxon>
        <taxon>Pentapetalae</taxon>
        <taxon>rosids</taxon>
        <taxon>Vitales</taxon>
        <taxon>Vitaceae</taxon>
        <taxon>Viteae</taxon>
        <taxon>Vitis</taxon>
    </lineage>
</organism>
<dbReference type="SUPFAM" id="SSF49879">
    <property type="entry name" value="SMAD/FHA domain"/>
    <property type="match status" value="1"/>
</dbReference>
<dbReference type="Gene3D" id="2.60.200.20">
    <property type="match status" value="1"/>
</dbReference>
<keyword evidence="7" id="KW-0234">DNA repair</keyword>
<protein>
    <submittedName>
        <fullName evidence="12">Tyrosyl-DNA phosphodiesterase 1</fullName>
    </submittedName>
</protein>
<evidence type="ECO:0000256" key="7">
    <source>
        <dbReference type="ARBA" id="ARBA00023204"/>
    </source>
</evidence>
<feature type="site" description="Interaction with DNA" evidence="11">
    <location>
        <position position="529"/>
    </location>
</feature>
<dbReference type="Pfam" id="PF06087">
    <property type="entry name" value="Tyr-DNA_phospho"/>
    <property type="match status" value="1"/>
</dbReference>
<evidence type="ECO:0000256" key="2">
    <source>
        <dbReference type="ARBA" id="ARBA00010205"/>
    </source>
</evidence>
<dbReference type="FunFam" id="3.30.870.10:FF:000028">
    <property type="entry name" value="Tyrosyl-DNA phosphodiesterase 1"/>
    <property type="match status" value="1"/>
</dbReference>
<keyword evidence="3" id="KW-0540">Nuclease</keyword>
<feature type="active site" description="Proton donor/acceptor" evidence="9">
    <location>
        <position position="506"/>
    </location>
</feature>